<feature type="region of interest" description="Disordered" evidence="1">
    <location>
        <begin position="183"/>
        <end position="203"/>
    </location>
</feature>
<keyword evidence="3" id="KW-1185">Reference proteome</keyword>
<evidence type="ECO:0000313" key="2">
    <source>
        <dbReference type="EMBL" id="MFF0005726.1"/>
    </source>
</evidence>
<organism evidence="2 3">
    <name type="scientific">Streptomyces tibetensis</name>
    <dbReference type="NCBI Taxonomy" id="2382123"/>
    <lineage>
        <taxon>Bacteria</taxon>
        <taxon>Bacillati</taxon>
        <taxon>Actinomycetota</taxon>
        <taxon>Actinomycetes</taxon>
        <taxon>Kitasatosporales</taxon>
        <taxon>Streptomycetaceae</taxon>
        <taxon>Streptomyces</taxon>
    </lineage>
</organism>
<accession>A0ABW6MXK2</accession>
<name>A0ABW6MXK2_9ACTN</name>
<comment type="caution">
    <text evidence="2">The sequence shown here is derived from an EMBL/GenBank/DDBJ whole genome shotgun (WGS) entry which is preliminary data.</text>
</comment>
<feature type="region of interest" description="Disordered" evidence="1">
    <location>
        <begin position="127"/>
        <end position="146"/>
    </location>
</feature>
<dbReference type="Proteomes" id="UP001601422">
    <property type="component" value="Unassembled WGS sequence"/>
</dbReference>
<evidence type="ECO:0000256" key="1">
    <source>
        <dbReference type="SAM" id="MobiDB-lite"/>
    </source>
</evidence>
<evidence type="ECO:0000313" key="3">
    <source>
        <dbReference type="Proteomes" id="UP001601422"/>
    </source>
</evidence>
<sequence>MAWSAALPDAALRLPRTAAGWRALQLALMVGGLLVLGVLCAERASAENGAGALAEGRAGQVVSGVPVPGAGAGDRLVPSGGGAAEPVSKGPARARAQVPSSFPRVRSQSLSSERPSHLERPVRLMPAEAPELPGPPRQLSHLKLPPLPDPLDLSDLSAVPADVGLPGAPVLPALPLPGLPDCPTPPSRPLPTPVTADPQPGGTTVPVPYTPLHGIEPGVTPASPPTPVIHAHHGRHVDHIGHLGHTDRHGNLFTHIHHADRFSHSHSAQRAHPSHPRPSTHAGPNRPGHSPGGRPDGVLGNRSVADSGSSRHGDVHAVTPSRWAALGLVPGAVARTDMAGARRTHRGIPLFPG</sequence>
<feature type="region of interest" description="Disordered" evidence="1">
    <location>
        <begin position="261"/>
        <end position="316"/>
    </location>
</feature>
<proteinExistence type="predicted"/>
<dbReference type="EMBL" id="JBIAJP010000005">
    <property type="protein sequence ID" value="MFF0005726.1"/>
    <property type="molecule type" value="Genomic_DNA"/>
</dbReference>
<feature type="compositionally biased region" description="Low complexity" evidence="1">
    <location>
        <begin position="193"/>
        <end position="203"/>
    </location>
</feature>
<feature type="region of interest" description="Disordered" evidence="1">
    <location>
        <begin position="72"/>
        <end position="122"/>
    </location>
</feature>
<reference evidence="2 3" key="1">
    <citation type="submission" date="2024-10" db="EMBL/GenBank/DDBJ databases">
        <title>The Natural Products Discovery Center: Release of the First 8490 Sequenced Strains for Exploring Actinobacteria Biosynthetic Diversity.</title>
        <authorList>
            <person name="Kalkreuter E."/>
            <person name="Kautsar S.A."/>
            <person name="Yang D."/>
            <person name="Bader C.D."/>
            <person name="Teijaro C.N."/>
            <person name="Fluegel L."/>
            <person name="Davis C.M."/>
            <person name="Simpson J.R."/>
            <person name="Lauterbach L."/>
            <person name="Steele A.D."/>
            <person name="Gui C."/>
            <person name="Meng S."/>
            <person name="Li G."/>
            <person name="Viehrig K."/>
            <person name="Ye F."/>
            <person name="Su P."/>
            <person name="Kiefer A.F."/>
            <person name="Nichols A."/>
            <person name="Cepeda A.J."/>
            <person name="Yan W."/>
            <person name="Fan B."/>
            <person name="Jiang Y."/>
            <person name="Adhikari A."/>
            <person name="Zheng C.-J."/>
            <person name="Schuster L."/>
            <person name="Cowan T.M."/>
            <person name="Smanski M.J."/>
            <person name="Chevrette M.G."/>
            <person name="De Carvalho L.P.S."/>
            <person name="Shen B."/>
        </authorList>
    </citation>
    <scope>NUCLEOTIDE SEQUENCE [LARGE SCALE GENOMIC DNA]</scope>
    <source>
        <strain evidence="2 3">NPDC005497</strain>
    </source>
</reference>
<protein>
    <submittedName>
        <fullName evidence="2">Uncharacterized protein</fullName>
    </submittedName>
</protein>
<gene>
    <name evidence="2" type="ORF">ACFYQT_20105</name>
</gene>
<dbReference type="RefSeq" id="WP_389829943.1">
    <property type="nucleotide sequence ID" value="NZ_JBIAJP010000005.1"/>
</dbReference>
<feature type="compositionally biased region" description="Pro residues" evidence="1">
    <location>
        <begin position="183"/>
        <end position="192"/>
    </location>
</feature>